<dbReference type="PANTHER" id="PTHR43569">
    <property type="entry name" value="AMIDOHYDROLASE"/>
    <property type="match status" value="1"/>
</dbReference>
<evidence type="ECO:0000256" key="1">
    <source>
        <dbReference type="ARBA" id="ARBA00038310"/>
    </source>
</evidence>
<name>A0ABU5AQU6_9HYPH</name>
<comment type="caution">
    <text evidence="3">The sequence shown here is derived from an EMBL/GenBank/DDBJ whole genome shotgun (WGS) entry which is preliminary data.</text>
</comment>
<evidence type="ECO:0000313" key="3">
    <source>
        <dbReference type="EMBL" id="MDX8539584.1"/>
    </source>
</evidence>
<dbReference type="EMBL" id="JAVIIP010000009">
    <property type="protein sequence ID" value="MDX8539584.1"/>
    <property type="molecule type" value="Genomic_DNA"/>
</dbReference>
<dbReference type="RefSeq" id="WP_320320979.1">
    <property type="nucleotide sequence ID" value="NZ_JAVIIP010000009.1"/>
</dbReference>
<comment type="similarity">
    <text evidence="1">Belongs to the metallo-dependent hydrolases superfamily.</text>
</comment>
<dbReference type="InterPro" id="IPR032466">
    <property type="entry name" value="Metal_Hydrolase"/>
</dbReference>
<dbReference type="PANTHER" id="PTHR43569:SF2">
    <property type="entry name" value="AMIDOHYDROLASE-RELATED DOMAIN-CONTAINING PROTEIN"/>
    <property type="match status" value="1"/>
</dbReference>
<dbReference type="InterPro" id="IPR006680">
    <property type="entry name" value="Amidohydro-rel"/>
</dbReference>
<keyword evidence="4" id="KW-1185">Reference proteome</keyword>
<dbReference type="Proteomes" id="UP001276564">
    <property type="component" value="Unassembled WGS sequence"/>
</dbReference>
<dbReference type="Pfam" id="PF04909">
    <property type="entry name" value="Amidohydro_2"/>
    <property type="match status" value="1"/>
</dbReference>
<feature type="domain" description="Amidohydrolase-related" evidence="2">
    <location>
        <begin position="4"/>
        <end position="275"/>
    </location>
</feature>
<reference evidence="3 4" key="1">
    <citation type="submission" date="2023-08" db="EMBL/GenBank/DDBJ databases">
        <title>Implementing the SeqCode for naming new Mesorhizobium species isolated from Vachellia karroo root nodules.</title>
        <authorList>
            <person name="Van Lill M."/>
        </authorList>
    </citation>
    <scope>NUCLEOTIDE SEQUENCE [LARGE SCALE GENOMIC DNA]</scope>
    <source>
        <strain evidence="3 4">VK4B</strain>
    </source>
</reference>
<evidence type="ECO:0000313" key="4">
    <source>
        <dbReference type="Proteomes" id="UP001276564"/>
    </source>
</evidence>
<organism evidence="3 4">
    <name type="scientific">Mesorhizobium abyssinicae</name>
    <dbReference type="NCBI Taxonomy" id="1209958"/>
    <lineage>
        <taxon>Bacteria</taxon>
        <taxon>Pseudomonadati</taxon>
        <taxon>Pseudomonadota</taxon>
        <taxon>Alphaproteobacteria</taxon>
        <taxon>Hyphomicrobiales</taxon>
        <taxon>Phyllobacteriaceae</taxon>
        <taxon>Mesorhizobium</taxon>
    </lineage>
</organism>
<dbReference type="SUPFAM" id="SSF51556">
    <property type="entry name" value="Metallo-dependent hydrolases"/>
    <property type="match status" value="1"/>
</dbReference>
<proteinExistence type="inferred from homology"/>
<gene>
    <name evidence="3" type="ORF">RFM23_18350</name>
</gene>
<evidence type="ECO:0000259" key="2">
    <source>
        <dbReference type="Pfam" id="PF04909"/>
    </source>
</evidence>
<protein>
    <submittedName>
        <fullName evidence="3">Amidohydrolase family protein</fullName>
    </submittedName>
</protein>
<dbReference type="InterPro" id="IPR052350">
    <property type="entry name" value="Metallo-dep_Lactonases"/>
</dbReference>
<sequence>MQRIDAHQHYWQIARGDYFWMGPHVAPIMRDVFPADLAPHLQAAGIARTVVVQAAATVAETEFMLDLADKDDSIAAVVGWIDLEADDVEATLRRLAARPKFRGIRPMLQDIDDTFDILKPKQLAALKLLPKLGLRFDALAQPRHLPVVAALADHMPDLPIVVDHAAKPFIAKGILEPWASDMAALAKRPSVVCKFSGLVTEAGPNWSVAGLKPYADHLVACFGPDRLMFGSDWPVCELAATYENWLAAAKELLAGLSPAEQDAVFGGTAARFYGIG</sequence>
<dbReference type="Gene3D" id="3.20.20.140">
    <property type="entry name" value="Metal-dependent hydrolases"/>
    <property type="match status" value="1"/>
</dbReference>
<accession>A0ABU5AQU6</accession>